<dbReference type="GO" id="GO:0016040">
    <property type="term" value="F:glutamate synthase (NADH) activity"/>
    <property type="evidence" value="ECO:0007669"/>
    <property type="project" value="TreeGrafter"/>
</dbReference>
<reference evidence="16 17" key="1">
    <citation type="submission" date="2019-09" db="EMBL/GenBank/DDBJ databases">
        <title>Draft genome of the ectomycorrhizal ascomycete Sphaerosporella brunnea.</title>
        <authorList>
            <consortium name="DOE Joint Genome Institute"/>
            <person name="Benucci G.M."/>
            <person name="Marozzi G."/>
            <person name="Antonielli L."/>
            <person name="Sanchez S."/>
            <person name="Marco P."/>
            <person name="Wang X."/>
            <person name="Falini L.B."/>
            <person name="Barry K."/>
            <person name="Haridas S."/>
            <person name="Lipzen A."/>
            <person name="Labutti K."/>
            <person name="Grigoriev I.V."/>
            <person name="Murat C."/>
            <person name="Martin F."/>
            <person name="Albertini E."/>
            <person name="Donnini D."/>
            <person name="Bonito G."/>
        </authorList>
    </citation>
    <scope>NUCLEOTIDE SEQUENCE [LARGE SCALE GENOMIC DNA]</scope>
    <source>
        <strain evidence="16 17">Sb_GMNB300</strain>
    </source>
</reference>
<evidence type="ECO:0000256" key="11">
    <source>
        <dbReference type="ARBA" id="ARBA00023014"/>
    </source>
</evidence>
<keyword evidence="11" id="KW-0411">Iron-sulfur</keyword>
<evidence type="ECO:0000256" key="8">
    <source>
        <dbReference type="ARBA" id="ARBA00022962"/>
    </source>
</evidence>
<gene>
    <name evidence="16" type="ORF">FN846DRAFT_757621</name>
</gene>
<dbReference type="Gene3D" id="3.20.20.70">
    <property type="entry name" value="Aldolase class I"/>
    <property type="match status" value="1"/>
</dbReference>
<sequence length="60" mass="6463">YSIEDLKQLIYDLKCANPRSRVSVKLVYETGVGIVASGVAKAKADQILTSGHDGPGWTSR</sequence>
<evidence type="ECO:0000256" key="6">
    <source>
        <dbReference type="ARBA" id="ARBA00022643"/>
    </source>
</evidence>
<feature type="non-terminal residue" evidence="16">
    <location>
        <position position="60"/>
    </location>
</feature>
<keyword evidence="12" id="KW-0314">Glutamate biosynthesis</keyword>
<evidence type="ECO:0000313" key="16">
    <source>
        <dbReference type="EMBL" id="KAA8893268.1"/>
    </source>
</evidence>
<proteinExistence type="inferred from homology"/>
<keyword evidence="5" id="KW-0285">Flavoprotein</keyword>
<dbReference type="InterPro" id="IPR050711">
    <property type="entry name" value="ET-N_metabolism_enzyme"/>
</dbReference>
<dbReference type="EMBL" id="VXIS01000470">
    <property type="protein sequence ID" value="KAA8893268.1"/>
    <property type="molecule type" value="Genomic_DNA"/>
</dbReference>
<keyword evidence="13" id="KW-0003">3Fe-4S</keyword>
<protein>
    <submittedName>
        <fullName evidence="16">Glutamate synthase domain-containing protein</fullName>
    </submittedName>
</protein>
<comment type="pathway">
    <text evidence="14">Amino-acid biosynthesis.</text>
</comment>
<dbReference type="InterPro" id="IPR002932">
    <property type="entry name" value="Glu_synthdom"/>
</dbReference>
<keyword evidence="7" id="KW-0479">Metal-binding</keyword>
<dbReference type="PANTHER" id="PTHR11938:SF133">
    <property type="entry name" value="GLUTAMATE SYNTHASE (NADH)"/>
    <property type="match status" value="1"/>
</dbReference>
<dbReference type="GO" id="GO:0046872">
    <property type="term" value="F:metal ion binding"/>
    <property type="evidence" value="ECO:0007669"/>
    <property type="project" value="UniProtKB-KW"/>
</dbReference>
<feature type="non-terminal residue" evidence="16">
    <location>
        <position position="1"/>
    </location>
</feature>
<evidence type="ECO:0000256" key="3">
    <source>
        <dbReference type="ARBA" id="ARBA00009716"/>
    </source>
</evidence>
<comment type="cofactor">
    <cofactor evidence="2">
        <name>[3Fe-4S] cluster</name>
        <dbReference type="ChEBI" id="CHEBI:21137"/>
    </cofactor>
</comment>
<keyword evidence="4" id="KW-0028">Amino-acid biosynthesis</keyword>
<keyword evidence="6" id="KW-0288">FMN</keyword>
<dbReference type="GO" id="GO:0051538">
    <property type="term" value="F:3 iron, 4 sulfur cluster binding"/>
    <property type="evidence" value="ECO:0007669"/>
    <property type="project" value="UniProtKB-KW"/>
</dbReference>
<comment type="cofactor">
    <cofactor evidence="1">
        <name>FMN</name>
        <dbReference type="ChEBI" id="CHEBI:58210"/>
    </cofactor>
</comment>
<dbReference type="AlphaFoldDB" id="A0A5J5EEY1"/>
<keyword evidence="9" id="KW-0560">Oxidoreductase</keyword>
<dbReference type="Pfam" id="PF01645">
    <property type="entry name" value="Glu_synthase"/>
    <property type="match status" value="1"/>
</dbReference>
<evidence type="ECO:0000256" key="7">
    <source>
        <dbReference type="ARBA" id="ARBA00022723"/>
    </source>
</evidence>
<evidence type="ECO:0000256" key="9">
    <source>
        <dbReference type="ARBA" id="ARBA00023002"/>
    </source>
</evidence>
<evidence type="ECO:0000256" key="1">
    <source>
        <dbReference type="ARBA" id="ARBA00001917"/>
    </source>
</evidence>
<keyword evidence="17" id="KW-1185">Reference proteome</keyword>
<name>A0A5J5EEY1_9PEZI</name>
<accession>A0A5J5EEY1</accession>
<dbReference type="SUPFAM" id="SSF51395">
    <property type="entry name" value="FMN-linked oxidoreductases"/>
    <property type="match status" value="1"/>
</dbReference>
<dbReference type="GO" id="GO:0019676">
    <property type="term" value="P:ammonia assimilation cycle"/>
    <property type="evidence" value="ECO:0007669"/>
    <property type="project" value="TreeGrafter"/>
</dbReference>
<evidence type="ECO:0000256" key="14">
    <source>
        <dbReference type="ARBA" id="ARBA00029440"/>
    </source>
</evidence>
<comment type="caution">
    <text evidence="16">The sequence shown here is derived from an EMBL/GenBank/DDBJ whole genome shotgun (WGS) entry which is preliminary data.</text>
</comment>
<dbReference type="GO" id="GO:0006537">
    <property type="term" value="P:glutamate biosynthetic process"/>
    <property type="evidence" value="ECO:0007669"/>
    <property type="project" value="UniProtKB-KW"/>
</dbReference>
<organism evidence="16 17">
    <name type="scientific">Sphaerosporella brunnea</name>
    <dbReference type="NCBI Taxonomy" id="1250544"/>
    <lineage>
        <taxon>Eukaryota</taxon>
        <taxon>Fungi</taxon>
        <taxon>Dikarya</taxon>
        <taxon>Ascomycota</taxon>
        <taxon>Pezizomycotina</taxon>
        <taxon>Pezizomycetes</taxon>
        <taxon>Pezizales</taxon>
        <taxon>Pyronemataceae</taxon>
        <taxon>Sphaerosporella</taxon>
    </lineage>
</organism>
<evidence type="ECO:0000256" key="12">
    <source>
        <dbReference type="ARBA" id="ARBA00023164"/>
    </source>
</evidence>
<evidence type="ECO:0000256" key="5">
    <source>
        <dbReference type="ARBA" id="ARBA00022630"/>
    </source>
</evidence>
<evidence type="ECO:0000259" key="15">
    <source>
        <dbReference type="Pfam" id="PF01645"/>
    </source>
</evidence>
<evidence type="ECO:0000313" key="17">
    <source>
        <dbReference type="Proteomes" id="UP000326924"/>
    </source>
</evidence>
<evidence type="ECO:0000256" key="10">
    <source>
        <dbReference type="ARBA" id="ARBA00023004"/>
    </source>
</evidence>
<evidence type="ECO:0000256" key="4">
    <source>
        <dbReference type="ARBA" id="ARBA00022605"/>
    </source>
</evidence>
<comment type="similarity">
    <text evidence="3">Belongs to the glutamate synthase family.</text>
</comment>
<dbReference type="OrthoDB" id="4327079at2759"/>
<feature type="domain" description="Glutamate synthase" evidence="15">
    <location>
        <begin position="1"/>
        <end position="54"/>
    </location>
</feature>
<evidence type="ECO:0000256" key="2">
    <source>
        <dbReference type="ARBA" id="ARBA00001927"/>
    </source>
</evidence>
<evidence type="ECO:0000256" key="13">
    <source>
        <dbReference type="ARBA" id="ARBA00023291"/>
    </source>
</evidence>
<keyword evidence="8" id="KW-0315">Glutamine amidotransferase</keyword>
<dbReference type="Proteomes" id="UP000326924">
    <property type="component" value="Unassembled WGS sequence"/>
</dbReference>
<keyword evidence="10" id="KW-0408">Iron</keyword>
<dbReference type="PANTHER" id="PTHR11938">
    <property type="entry name" value="FAD NADPH DEHYDROGENASE/OXIDOREDUCTASE"/>
    <property type="match status" value="1"/>
</dbReference>
<dbReference type="InParanoid" id="A0A5J5EEY1"/>
<dbReference type="InterPro" id="IPR013785">
    <property type="entry name" value="Aldolase_TIM"/>
</dbReference>